<dbReference type="EMBL" id="MU006219">
    <property type="protein sequence ID" value="KAF2830919.1"/>
    <property type="molecule type" value="Genomic_DNA"/>
</dbReference>
<organism evidence="9 10">
    <name type="scientific">Ophiobolus disseminans</name>
    <dbReference type="NCBI Taxonomy" id="1469910"/>
    <lineage>
        <taxon>Eukaryota</taxon>
        <taxon>Fungi</taxon>
        <taxon>Dikarya</taxon>
        <taxon>Ascomycota</taxon>
        <taxon>Pezizomycotina</taxon>
        <taxon>Dothideomycetes</taxon>
        <taxon>Pleosporomycetidae</taxon>
        <taxon>Pleosporales</taxon>
        <taxon>Pleosporineae</taxon>
        <taxon>Phaeosphaeriaceae</taxon>
        <taxon>Ophiobolus</taxon>
    </lineage>
</organism>
<protein>
    <recommendedName>
        <fullName evidence="6">Large ribosomal subunit protein P1</fullName>
    </recommendedName>
    <alternativeName>
        <fullName evidence="7">60S acidic ribosomal protein P1</fullName>
    </alternativeName>
</protein>
<dbReference type="Proteomes" id="UP000799424">
    <property type="component" value="Unassembled WGS sequence"/>
</dbReference>
<evidence type="ECO:0000256" key="4">
    <source>
        <dbReference type="ARBA" id="ARBA00022980"/>
    </source>
</evidence>
<feature type="compositionally biased region" description="Basic and acidic residues" evidence="8">
    <location>
        <begin position="74"/>
        <end position="95"/>
    </location>
</feature>
<evidence type="ECO:0000313" key="10">
    <source>
        <dbReference type="Proteomes" id="UP000799424"/>
    </source>
</evidence>
<keyword evidence="5" id="KW-0687">Ribonucleoprotein</keyword>
<evidence type="ECO:0000256" key="6">
    <source>
        <dbReference type="ARBA" id="ARBA00041116"/>
    </source>
</evidence>
<name>A0A6A7ADZ6_9PLEO</name>
<evidence type="ECO:0000256" key="1">
    <source>
        <dbReference type="ARBA" id="ARBA00003362"/>
    </source>
</evidence>
<dbReference type="Gene3D" id="1.10.10.1410">
    <property type="match status" value="1"/>
</dbReference>
<dbReference type="InterPro" id="IPR038716">
    <property type="entry name" value="P1/P2_N_sf"/>
</dbReference>
<keyword evidence="4" id="KW-0689">Ribosomal protein</keyword>
<evidence type="ECO:0000256" key="8">
    <source>
        <dbReference type="SAM" id="MobiDB-lite"/>
    </source>
</evidence>
<dbReference type="GO" id="GO:0043021">
    <property type="term" value="F:ribonucleoprotein complex binding"/>
    <property type="evidence" value="ECO:0007669"/>
    <property type="project" value="TreeGrafter"/>
</dbReference>
<keyword evidence="10" id="KW-1185">Reference proteome</keyword>
<dbReference type="AlphaFoldDB" id="A0A6A7ADZ6"/>
<dbReference type="PANTHER" id="PTHR45696:SF10">
    <property type="entry name" value="LARGE RIBOSOMAL SUBUNIT PROTEIN P1"/>
    <property type="match status" value="1"/>
</dbReference>
<sequence>MSTKAEQAVSYAALILADSALTITSEKLQALLKAASIEDVEPIWTTLFAKALEGKEIKDIVTDVAASGPGVGAGEEKDGKDDGDAGDGEKDKEDGIEMEGYESDGSAFGDLFA</sequence>
<evidence type="ECO:0000313" key="9">
    <source>
        <dbReference type="EMBL" id="KAF2830919.1"/>
    </source>
</evidence>
<reference evidence="9" key="1">
    <citation type="journal article" date="2020" name="Stud. Mycol.">
        <title>101 Dothideomycetes genomes: a test case for predicting lifestyles and emergence of pathogens.</title>
        <authorList>
            <person name="Haridas S."/>
            <person name="Albert R."/>
            <person name="Binder M."/>
            <person name="Bloem J."/>
            <person name="Labutti K."/>
            <person name="Salamov A."/>
            <person name="Andreopoulos B."/>
            <person name="Baker S."/>
            <person name="Barry K."/>
            <person name="Bills G."/>
            <person name="Bluhm B."/>
            <person name="Cannon C."/>
            <person name="Castanera R."/>
            <person name="Culley D."/>
            <person name="Daum C."/>
            <person name="Ezra D."/>
            <person name="Gonzalez J."/>
            <person name="Henrissat B."/>
            <person name="Kuo A."/>
            <person name="Liang C."/>
            <person name="Lipzen A."/>
            <person name="Lutzoni F."/>
            <person name="Magnuson J."/>
            <person name="Mondo S."/>
            <person name="Nolan M."/>
            <person name="Ohm R."/>
            <person name="Pangilinan J."/>
            <person name="Park H.-J."/>
            <person name="Ramirez L."/>
            <person name="Alfaro M."/>
            <person name="Sun H."/>
            <person name="Tritt A."/>
            <person name="Yoshinaga Y."/>
            <person name="Zwiers L.-H."/>
            <person name="Turgeon B."/>
            <person name="Goodwin S."/>
            <person name="Spatafora J."/>
            <person name="Crous P."/>
            <person name="Grigoriev I."/>
        </authorList>
    </citation>
    <scope>NUCLEOTIDE SEQUENCE</scope>
    <source>
        <strain evidence="9">CBS 113818</strain>
    </source>
</reference>
<accession>A0A6A7ADZ6</accession>
<dbReference type="PANTHER" id="PTHR45696">
    <property type="entry name" value="60S ACIDIC RIBOSOMAL PROTEIN P1"/>
    <property type="match status" value="1"/>
</dbReference>
<feature type="region of interest" description="Disordered" evidence="8">
    <location>
        <begin position="66"/>
        <end position="113"/>
    </location>
</feature>
<comment type="function">
    <text evidence="1">Plays an important role in the elongation step of protein synthesis.</text>
</comment>
<dbReference type="Pfam" id="PF00428">
    <property type="entry name" value="Ribosomal_60s"/>
    <property type="match status" value="1"/>
</dbReference>
<gene>
    <name evidence="9" type="ORF">CC86DRAFT_367546</name>
</gene>
<proteinExistence type="inferred from homology"/>
<evidence type="ECO:0000256" key="3">
    <source>
        <dbReference type="ARBA" id="ARBA00011266"/>
    </source>
</evidence>
<dbReference type="GO" id="GO:0022625">
    <property type="term" value="C:cytosolic large ribosomal subunit"/>
    <property type="evidence" value="ECO:0007669"/>
    <property type="project" value="TreeGrafter"/>
</dbReference>
<comment type="subunit">
    <text evidence="3">P1 and P2 exist as dimers at the large ribosomal subunit.</text>
</comment>
<evidence type="ECO:0000256" key="2">
    <source>
        <dbReference type="ARBA" id="ARBA00005436"/>
    </source>
</evidence>
<evidence type="ECO:0000256" key="7">
    <source>
        <dbReference type="ARBA" id="ARBA00042918"/>
    </source>
</evidence>
<dbReference type="OrthoDB" id="2194681at2759"/>
<evidence type="ECO:0000256" key="5">
    <source>
        <dbReference type="ARBA" id="ARBA00023274"/>
    </source>
</evidence>
<comment type="similarity">
    <text evidence="2">Belongs to the eukaryotic ribosomal protein P1/P2 family.</text>
</comment>
<dbReference type="GO" id="GO:0003735">
    <property type="term" value="F:structural constituent of ribosome"/>
    <property type="evidence" value="ECO:0007669"/>
    <property type="project" value="TreeGrafter"/>
</dbReference>
<dbReference type="GO" id="GO:0002181">
    <property type="term" value="P:cytoplasmic translation"/>
    <property type="evidence" value="ECO:0007669"/>
    <property type="project" value="TreeGrafter"/>
</dbReference>
<dbReference type="CDD" id="cd05831">
    <property type="entry name" value="Ribosomal_P1"/>
    <property type="match status" value="1"/>
</dbReference>
<dbReference type="FunFam" id="1.10.10.1410:FF:000001">
    <property type="entry name" value="60S acidic ribosomal protein P1"/>
    <property type="match status" value="1"/>
</dbReference>
<dbReference type="GO" id="GO:0030295">
    <property type="term" value="F:protein kinase activator activity"/>
    <property type="evidence" value="ECO:0007669"/>
    <property type="project" value="TreeGrafter"/>
</dbReference>